<dbReference type="PROSITE" id="PS50110">
    <property type="entry name" value="RESPONSE_REGULATORY"/>
    <property type="match status" value="1"/>
</dbReference>
<evidence type="ECO:0000313" key="6">
    <source>
        <dbReference type="Proteomes" id="UP001216558"/>
    </source>
</evidence>
<proteinExistence type="predicted"/>
<evidence type="ECO:0000259" key="4">
    <source>
        <dbReference type="PROSITE" id="PS50110"/>
    </source>
</evidence>
<dbReference type="EMBL" id="JAQQXQ010000006">
    <property type="protein sequence ID" value="MDC8754812.1"/>
    <property type="molecule type" value="Genomic_DNA"/>
</dbReference>
<evidence type="ECO:0000256" key="1">
    <source>
        <dbReference type="ARBA" id="ARBA00022741"/>
    </source>
</evidence>
<organism evidence="5 6">
    <name type="scientific">Erythrobacter fulvus</name>
    <dbReference type="NCBI Taxonomy" id="2987523"/>
    <lineage>
        <taxon>Bacteria</taxon>
        <taxon>Pseudomonadati</taxon>
        <taxon>Pseudomonadota</taxon>
        <taxon>Alphaproteobacteria</taxon>
        <taxon>Sphingomonadales</taxon>
        <taxon>Erythrobacteraceae</taxon>
        <taxon>Erythrobacter/Porphyrobacter group</taxon>
        <taxon>Erythrobacter</taxon>
    </lineage>
</organism>
<dbReference type="SUPFAM" id="SSF52540">
    <property type="entry name" value="P-loop containing nucleoside triphosphate hydrolases"/>
    <property type="match status" value="1"/>
</dbReference>
<reference evidence="5 6" key="1">
    <citation type="submission" date="2022-10" db="EMBL/GenBank/DDBJ databases">
        <title>Erythrobacter sp. sf7 Genome sequencing.</title>
        <authorList>
            <person name="Park S."/>
        </authorList>
    </citation>
    <scope>NUCLEOTIDE SEQUENCE [LARGE SCALE GENOMIC DNA]</scope>
    <source>
        <strain evidence="6">sf7</strain>
    </source>
</reference>
<comment type="caution">
    <text evidence="5">The sequence shown here is derived from an EMBL/GenBank/DDBJ whole genome shotgun (WGS) entry which is preliminary data.</text>
</comment>
<feature type="domain" description="Response regulatory" evidence="4">
    <location>
        <begin position="21"/>
        <end position="137"/>
    </location>
</feature>
<keyword evidence="1" id="KW-0547">Nucleotide-binding</keyword>
<gene>
    <name evidence="5" type="ORF">OIK40_09185</name>
</gene>
<name>A0ABT5JTC9_9SPHN</name>
<dbReference type="InterPro" id="IPR001789">
    <property type="entry name" value="Sig_transdc_resp-reg_receiver"/>
</dbReference>
<dbReference type="Proteomes" id="UP001216558">
    <property type="component" value="Unassembled WGS sequence"/>
</dbReference>
<dbReference type="Gene3D" id="3.40.50.300">
    <property type="entry name" value="P-loop containing nucleotide triphosphate hydrolases"/>
    <property type="match status" value="1"/>
</dbReference>
<protein>
    <recommendedName>
        <fullName evidence="4">Response regulatory domain-containing protein</fullName>
    </recommendedName>
</protein>
<dbReference type="RefSeq" id="WP_273678001.1">
    <property type="nucleotide sequence ID" value="NZ_JAQQXQ010000006.1"/>
</dbReference>
<keyword evidence="6" id="KW-1185">Reference proteome</keyword>
<dbReference type="SUPFAM" id="SSF52172">
    <property type="entry name" value="CheY-like"/>
    <property type="match status" value="1"/>
</dbReference>
<comment type="caution">
    <text evidence="3">Lacks conserved residue(s) required for the propagation of feature annotation.</text>
</comment>
<dbReference type="Gene3D" id="3.40.50.2300">
    <property type="match status" value="1"/>
</dbReference>
<sequence length="396" mass="42764">MDDRMSMSQTLTLYRRVPTRMCVCVVARQSELDGLEERLPAEFREMVTGIAASADEALPELPSTRPNVLVIEVNPALPGSMRRAEQTRARFPDLPMIAAVENLDLNKVRTLMRLGIKDVVALPFNVDELLPAVIDLGTEQAGTDAGLAPMHAVIHSSGGAGASTVVSHLAAALVDQNEDARCCIVDLDFQFGEMALLFGQTPSTGVLDCLDAGDRLDWDIVAGAVTKVRPRIDLLAAPRDIPPPETIATEQLLRLLTMLRQFYDHVLLDFPVGWSEAGLSAACACDRLLLVVDQSVRSISRAAKTIALLDSVELERQHVGLIVNRAEKRLFQAISTDDVSATLGREIVAAVPLVKSALQEAQVRGVLLSEEDPRGAFAKTFGQLAQNIATETGEAS</sequence>
<dbReference type="InterPro" id="IPR027417">
    <property type="entry name" value="P-loop_NTPase"/>
</dbReference>
<evidence type="ECO:0000256" key="2">
    <source>
        <dbReference type="ARBA" id="ARBA00022840"/>
    </source>
</evidence>
<dbReference type="PANTHER" id="PTHR43384">
    <property type="entry name" value="SEPTUM SITE-DETERMINING PROTEIN MIND HOMOLOG, CHLOROPLASTIC-RELATED"/>
    <property type="match status" value="1"/>
</dbReference>
<evidence type="ECO:0000313" key="5">
    <source>
        <dbReference type="EMBL" id="MDC8754812.1"/>
    </source>
</evidence>
<dbReference type="InterPro" id="IPR011006">
    <property type="entry name" value="CheY-like_superfamily"/>
</dbReference>
<evidence type="ECO:0000256" key="3">
    <source>
        <dbReference type="PROSITE-ProRule" id="PRU00169"/>
    </source>
</evidence>
<dbReference type="PANTHER" id="PTHR43384:SF6">
    <property type="entry name" value="SEPTUM SITE-DETERMINING PROTEIN MIND HOMOLOG, CHLOROPLASTIC"/>
    <property type="match status" value="1"/>
</dbReference>
<dbReference type="InterPro" id="IPR050625">
    <property type="entry name" value="ParA/MinD_ATPase"/>
</dbReference>
<accession>A0ABT5JTC9</accession>
<keyword evidence="2" id="KW-0067">ATP-binding</keyword>